<evidence type="ECO:0000256" key="4">
    <source>
        <dbReference type="ARBA" id="ARBA00022598"/>
    </source>
</evidence>
<evidence type="ECO:0000256" key="7">
    <source>
        <dbReference type="ARBA" id="ARBA00022917"/>
    </source>
</evidence>
<accession>A0A2M7U3Z8</accession>
<dbReference type="PANTHER" id="PTHR10745:SF8">
    <property type="entry name" value="DNA POLYMERASE SUBUNIT GAMMA-2, MITOCHONDRIAL"/>
    <property type="match status" value="1"/>
</dbReference>
<dbReference type="Gene3D" id="3.30.930.10">
    <property type="entry name" value="Bira Bifunctional Protein, Domain 2"/>
    <property type="match status" value="1"/>
</dbReference>
<dbReference type="InterPro" id="IPR004154">
    <property type="entry name" value="Anticodon-bd"/>
</dbReference>
<dbReference type="GO" id="GO:0006426">
    <property type="term" value="P:glycyl-tRNA aminoacylation"/>
    <property type="evidence" value="ECO:0007669"/>
    <property type="project" value="InterPro"/>
</dbReference>
<keyword evidence="5" id="KW-0547">Nucleotide-binding</keyword>
<keyword evidence="4 10" id="KW-0436">Ligase</keyword>
<dbReference type="SUPFAM" id="SSF52954">
    <property type="entry name" value="Class II aaRS ABD-related"/>
    <property type="match status" value="1"/>
</dbReference>
<keyword evidence="7" id="KW-0648">Protein biosynthesis</keyword>
<reference evidence="11" key="1">
    <citation type="submission" date="2017-09" db="EMBL/GenBank/DDBJ databases">
        <title>Depth-based differentiation of microbial function through sediment-hosted aquifers and enrichment of novel symbionts in the deep terrestrial subsurface.</title>
        <authorList>
            <person name="Probst A.J."/>
            <person name="Ladd B."/>
            <person name="Jarett J.K."/>
            <person name="Geller-Mcgrath D.E."/>
            <person name="Sieber C.M.K."/>
            <person name="Emerson J.B."/>
            <person name="Anantharaman K."/>
            <person name="Thomas B.C."/>
            <person name="Malmstrom R."/>
            <person name="Stieglmeier M."/>
            <person name="Klingl A."/>
            <person name="Woyke T."/>
            <person name="Ryan C.M."/>
            <person name="Banfield J.F."/>
        </authorList>
    </citation>
    <scope>NUCLEOTIDE SEQUENCE [LARGE SCALE GENOMIC DNA]</scope>
</reference>
<evidence type="ECO:0000256" key="5">
    <source>
        <dbReference type="ARBA" id="ARBA00022741"/>
    </source>
</evidence>
<gene>
    <name evidence="10" type="ORF">COY14_02675</name>
</gene>
<evidence type="ECO:0000256" key="1">
    <source>
        <dbReference type="ARBA" id="ARBA00008226"/>
    </source>
</evidence>
<dbReference type="AlphaFoldDB" id="A0A2M7U3Z8"/>
<dbReference type="NCBIfam" id="TIGR00389">
    <property type="entry name" value="glyS_dimeric"/>
    <property type="match status" value="1"/>
</dbReference>
<dbReference type="InterPro" id="IPR002315">
    <property type="entry name" value="tRNA-synt_gly"/>
</dbReference>
<dbReference type="PROSITE" id="PS50862">
    <property type="entry name" value="AA_TRNA_LIGASE_II"/>
    <property type="match status" value="1"/>
</dbReference>
<evidence type="ECO:0000259" key="9">
    <source>
        <dbReference type="PROSITE" id="PS50862"/>
    </source>
</evidence>
<dbReference type="InterPro" id="IPR006195">
    <property type="entry name" value="aa-tRNA-synth_II"/>
</dbReference>
<dbReference type="GO" id="GO:1990742">
    <property type="term" value="C:microvesicle"/>
    <property type="evidence" value="ECO:0007669"/>
    <property type="project" value="UniProtKB-ARBA"/>
</dbReference>
<dbReference type="InterPro" id="IPR036621">
    <property type="entry name" value="Anticodon-bd_dom_sf"/>
</dbReference>
<evidence type="ECO:0000256" key="8">
    <source>
        <dbReference type="ARBA" id="ARBA00023146"/>
    </source>
</evidence>
<dbReference type="GO" id="GO:0005737">
    <property type="term" value="C:cytoplasm"/>
    <property type="evidence" value="ECO:0007669"/>
    <property type="project" value="InterPro"/>
</dbReference>
<evidence type="ECO:0000313" key="10">
    <source>
        <dbReference type="EMBL" id="PIZ65302.1"/>
    </source>
</evidence>
<dbReference type="SUPFAM" id="SSF55681">
    <property type="entry name" value="Class II aaRS and biotin synthetases"/>
    <property type="match status" value="1"/>
</dbReference>
<dbReference type="GO" id="GO:0004081">
    <property type="term" value="F:bis(5'-nucleosyl)-tetraphosphatase (asymmetrical) activity"/>
    <property type="evidence" value="ECO:0007669"/>
    <property type="project" value="UniProtKB-ARBA"/>
</dbReference>
<keyword evidence="6" id="KW-0067">ATP-binding</keyword>
<evidence type="ECO:0000256" key="2">
    <source>
        <dbReference type="ARBA" id="ARBA00012829"/>
    </source>
</evidence>
<dbReference type="EC" id="6.1.1.14" evidence="2"/>
<dbReference type="InterPro" id="IPR027031">
    <property type="entry name" value="Gly-tRNA_synthase/POLG2"/>
</dbReference>
<dbReference type="Gene3D" id="3.40.50.800">
    <property type="entry name" value="Anticodon-binding domain"/>
    <property type="match status" value="1"/>
</dbReference>
<keyword evidence="8" id="KW-0030">Aminoacyl-tRNA synthetase</keyword>
<feature type="domain" description="Aminoacyl-transfer RNA synthetases class-II family profile" evidence="9">
    <location>
        <begin position="3"/>
        <end position="357"/>
    </location>
</feature>
<dbReference type="PANTHER" id="PTHR10745">
    <property type="entry name" value="GLYCYL-TRNA SYNTHETASE/DNA POLYMERASE SUBUNIT GAMMA-2"/>
    <property type="match status" value="1"/>
</dbReference>
<dbReference type="FunFam" id="3.40.50.800:FF:000002">
    <property type="entry name" value="Glycine--tRNA ligase"/>
    <property type="match status" value="1"/>
</dbReference>
<name>A0A2M7U3Z8_9BACT</name>
<dbReference type="EMBL" id="PFOD01000053">
    <property type="protein sequence ID" value="PIZ65302.1"/>
    <property type="molecule type" value="Genomic_DNA"/>
</dbReference>
<dbReference type="NCBIfam" id="NF003211">
    <property type="entry name" value="PRK04173.1"/>
    <property type="match status" value="1"/>
</dbReference>
<dbReference type="GO" id="GO:0005524">
    <property type="term" value="F:ATP binding"/>
    <property type="evidence" value="ECO:0007669"/>
    <property type="project" value="UniProtKB-KW"/>
</dbReference>
<dbReference type="Pfam" id="PF03129">
    <property type="entry name" value="HGTP_anticodon"/>
    <property type="match status" value="1"/>
</dbReference>
<dbReference type="InterPro" id="IPR045864">
    <property type="entry name" value="aa-tRNA-synth_II/BPL/LPL"/>
</dbReference>
<dbReference type="GO" id="GO:0070062">
    <property type="term" value="C:extracellular exosome"/>
    <property type="evidence" value="ECO:0007669"/>
    <property type="project" value="UniProtKB-ARBA"/>
</dbReference>
<evidence type="ECO:0000256" key="6">
    <source>
        <dbReference type="ARBA" id="ARBA00022840"/>
    </source>
</evidence>
<sequence length="457" mass="53410">MEEIVALCKRRGFIYPTSSIYGGLANAYDYGPLGVELLKNIKELWWKKFIHNRRDIVGIDSQIILHPKTWIASGHVGTFSDAVVEDKKTHKRYRADHLVEGWMEGKNEFKRVVVESMNITDLGKFITDNKIKSPDGNEITDPKAFDLLMESKLGSIEGDKNTVYLRGETAQGIFTNFKNVIDTTRVKLPFGIGQIGKSFRNEVTLGQYIFRTFEFEQGEIEYFFDPKVTDWKKMMNDWKDAMWNFVTQDLKIDEKNLRWRRHTDLERSHYSKDTYDLDFKFPFGWKELWGVAYRTDYDLKQQMEHSGVDLQFVDPHSHLKIMPHTIEPAVGINRLFLMTIADAFTVEDKRIFLKIAPELAPYKAAVFPLVSNKPEIIQTAEKIFVDLNCQMHTYWDDRGNIGKRYRYQDEIGTPYCITIDYETISDHTVTIRDRDSMKQVRIATKKIQDFLKSKKTV</sequence>
<protein>
    <recommendedName>
        <fullName evidence="2">glycine--tRNA ligase</fullName>
        <ecNumber evidence="2">6.1.1.14</ecNumber>
    </recommendedName>
</protein>
<dbReference type="GO" id="GO:0015966">
    <property type="term" value="P:diadenosine tetraphosphate biosynthetic process"/>
    <property type="evidence" value="ECO:0007669"/>
    <property type="project" value="UniProtKB-ARBA"/>
</dbReference>
<dbReference type="Proteomes" id="UP000230027">
    <property type="component" value="Unassembled WGS sequence"/>
</dbReference>
<dbReference type="GO" id="GO:0004820">
    <property type="term" value="F:glycine-tRNA ligase activity"/>
    <property type="evidence" value="ECO:0007669"/>
    <property type="project" value="UniProtKB-EC"/>
</dbReference>
<dbReference type="InterPro" id="IPR033731">
    <property type="entry name" value="GlyRS-like_core"/>
</dbReference>
<dbReference type="Gene3D" id="3.30.40.230">
    <property type="match status" value="1"/>
</dbReference>
<organism evidence="10 11">
    <name type="scientific">Candidatus Roizmanbacteria bacterium CG_4_10_14_0_2_um_filter_36_9</name>
    <dbReference type="NCBI Taxonomy" id="1974823"/>
    <lineage>
        <taxon>Bacteria</taxon>
        <taxon>Candidatus Roizmaniibacteriota</taxon>
    </lineage>
</organism>
<dbReference type="PRINTS" id="PR01043">
    <property type="entry name" value="TRNASYNTHGLY"/>
</dbReference>
<keyword evidence="3" id="KW-0963">Cytoplasm</keyword>
<evidence type="ECO:0000313" key="11">
    <source>
        <dbReference type="Proteomes" id="UP000230027"/>
    </source>
</evidence>
<proteinExistence type="inferred from homology"/>
<comment type="caution">
    <text evidence="10">The sequence shown here is derived from an EMBL/GenBank/DDBJ whole genome shotgun (WGS) entry which is preliminary data.</text>
</comment>
<evidence type="ECO:0000256" key="3">
    <source>
        <dbReference type="ARBA" id="ARBA00022490"/>
    </source>
</evidence>
<comment type="similarity">
    <text evidence="1">Belongs to the class-II aminoacyl-tRNA synthetase family.</text>
</comment>
<dbReference type="CDD" id="cd00774">
    <property type="entry name" value="GlyRS-like_core"/>
    <property type="match status" value="1"/>
</dbReference>